<dbReference type="InterPro" id="IPR050435">
    <property type="entry name" value="MZM1/LYRM7"/>
</dbReference>
<dbReference type="FunCoup" id="R7UFC1">
    <property type="interactions" value="207"/>
</dbReference>
<dbReference type="HOGENOM" id="CLU_1867037_0_0_1"/>
<feature type="region of interest" description="Disordered" evidence="5">
    <location>
        <begin position="108"/>
        <end position="137"/>
    </location>
</feature>
<evidence type="ECO:0000313" key="8">
    <source>
        <dbReference type="Proteomes" id="UP000014760"/>
    </source>
</evidence>
<evidence type="ECO:0000313" key="7">
    <source>
        <dbReference type="EnsemblMetazoa" id="CapteP225664"/>
    </source>
</evidence>
<dbReference type="EnsemblMetazoa" id="CapteT225664">
    <property type="protein sequence ID" value="CapteP225664"/>
    <property type="gene ID" value="CapteG225664"/>
</dbReference>
<dbReference type="OrthoDB" id="529194at2759"/>
<dbReference type="GO" id="GO:0034551">
    <property type="term" value="P:mitochondrial respiratory chain complex III assembly"/>
    <property type="evidence" value="ECO:0007669"/>
    <property type="project" value="InterPro"/>
</dbReference>
<evidence type="ECO:0000256" key="5">
    <source>
        <dbReference type="SAM" id="MobiDB-lite"/>
    </source>
</evidence>
<dbReference type="GO" id="GO:0044183">
    <property type="term" value="F:protein folding chaperone"/>
    <property type="evidence" value="ECO:0007669"/>
    <property type="project" value="TreeGrafter"/>
</dbReference>
<comment type="similarity">
    <text evidence="2">Belongs to the complex I LYR family.</text>
</comment>
<accession>R7UFC1</accession>
<reference evidence="6 8" key="2">
    <citation type="journal article" date="2013" name="Nature">
        <title>Insights into bilaterian evolution from three spiralian genomes.</title>
        <authorList>
            <person name="Simakov O."/>
            <person name="Marletaz F."/>
            <person name="Cho S.J."/>
            <person name="Edsinger-Gonzales E."/>
            <person name="Havlak P."/>
            <person name="Hellsten U."/>
            <person name="Kuo D.H."/>
            <person name="Larsson T."/>
            <person name="Lv J."/>
            <person name="Arendt D."/>
            <person name="Savage R."/>
            <person name="Osoegawa K."/>
            <person name="de Jong P."/>
            <person name="Grimwood J."/>
            <person name="Chapman J.A."/>
            <person name="Shapiro H."/>
            <person name="Aerts A."/>
            <person name="Otillar R.P."/>
            <person name="Terry A.Y."/>
            <person name="Boore J.L."/>
            <person name="Grigoriev I.V."/>
            <person name="Lindberg D.R."/>
            <person name="Seaver E.C."/>
            <person name="Weisblat D.A."/>
            <person name="Putnam N.H."/>
            <person name="Rokhsar D.S."/>
        </authorList>
    </citation>
    <scope>NUCLEOTIDE SEQUENCE</scope>
    <source>
        <strain evidence="6 8">I ESC-2004</strain>
    </source>
</reference>
<dbReference type="CDD" id="cd20267">
    <property type="entry name" value="Complex1_LYR_LYRM7"/>
    <property type="match status" value="1"/>
</dbReference>
<gene>
    <name evidence="6" type="ORF">CAPTEDRAFT_225664</name>
</gene>
<dbReference type="Proteomes" id="UP000014760">
    <property type="component" value="Unassembled WGS sequence"/>
</dbReference>
<keyword evidence="3" id="KW-0496">Mitochondrion</keyword>
<evidence type="ECO:0000256" key="1">
    <source>
        <dbReference type="ARBA" id="ARBA00004305"/>
    </source>
</evidence>
<keyword evidence="8" id="KW-1185">Reference proteome</keyword>
<evidence type="ECO:0000313" key="6">
    <source>
        <dbReference type="EMBL" id="ELU05239.1"/>
    </source>
</evidence>
<comment type="subcellular location">
    <subcellularLocation>
        <location evidence="1">Mitochondrion matrix</location>
    </subcellularLocation>
</comment>
<reference evidence="7" key="3">
    <citation type="submission" date="2015-06" db="UniProtKB">
        <authorList>
            <consortium name="EnsemblMetazoa"/>
        </authorList>
    </citation>
    <scope>IDENTIFICATION</scope>
</reference>
<sequence length="137" mass="15432">MSGLLVDEGSNKLLFHSSVFAVLASYKALHRTRLAVFSGDQVALQAGRDKINEQYAKNKTLQDEEEIAKLVQGAEEASEFIRKSVVQAQLNPEKEVYQVKLKEESVRQANHPYLKEGDIPLGTKKVRRSKRRPDPTP</sequence>
<dbReference type="EMBL" id="AMQN01007897">
    <property type="status" value="NOT_ANNOTATED_CDS"/>
    <property type="molecule type" value="Genomic_DNA"/>
</dbReference>
<dbReference type="STRING" id="283909.R7UFC1"/>
<protein>
    <submittedName>
        <fullName evidence="6 7">Uncharacterized protein</fullName>
    </submittedName>
</protein>
<evidence type="ECO:0000256" key="3">
    <source>
        <dbReference type="ARBA" id="ARBA00023128"/>
    </source>
</evidence>
<dbReference type="AlphaFoldDB" id="R7UFC1"/>
<dbReference type="OMA" id="TRQYVFH"/>
<dbReference type="PANTHER" id="PTHR46749">
    <property type="entry name" value="COMPLEX III ASSEMBLY FACTOR LYRM7"/>
    <property type="match status" value="1"/>
</dbReference>
<name>R7UFC1_CAPTE</name>
<reference evidence="8" key="1">
    <citation type="submission" date="2012-12" db="EMBL/GenBank/DDBJ databases">
        <authorList>
            <person name="Hellsten U."/>
            <person name="Grimwood J."/>
            <person name="Chapman J.A."/>
            <person name="Shapiro H."/>
            <person name="Aerts A."/>
            <person name="Otillar R.P."/>
            <person name="Terry A.Y."/>
            <person name="Boore J.L."/>
            <person name="Simakov O."/>
            <person name="Marletaz F."/>
            <person name="Cho S.-J."/>
            <person name="Edsinger-Gonzales E."/>
            <person name="Havlak P."/>
            <person name="Kuo D.-H."/>
            <person name="Larsson T."/>
            <person name="Lv J."/>
            <person name="Arendt D."/>
            <person name="Savage R."/>
            <person name="Osoegawa K."/>
            <person name="de Jong P."/>
            <person name="Lindberg D.R."/>
            <person name="Seaver E.C."/>
            <person name="Weisblat D.A."/>
            <person name="Putnam N.H."/>
            <person name="Grigoriev I.V."/>
            <person name="Rokhsar D.S."/>
        </authorList>
    </citation>
    <scope>NUCLEOTIDE SEQUENCE</scope>
    <source>
        <strain evidence="8">I ESC-2004</strain>
    </source>
</reference>
<dbReference type="InterPro" id="IPR045298">
    <property type="entry name" value="Complex1_LYR_LYRM7"/>
</dbReference>
<evidence type="ECO:0000256" key="2">
    <source>
        <dbReference type="ARBA" id="ARBA00009508"/>
    </source>
</evidence>
<proteinExistence type="inferred from homology"/>
<dbReference type="EMBL" id="KB301692">
    <property type="protein sequence ID" value="ELU05239.1"/>
    <property type="molecule type" value="Genomic_DNA"/>
</dbReference>
<dbReference type="PANTHER" id="PTHR46749:SF1">
    <property type="entry name" value="COMPLEX III ASSEMBLY FACTOR LYRM7"/>
    <property type="match status" value="1"/>
</dbReference>
<dbReference type="GO" id="GO:0005759">
    <property type="term" value="C:mitochondrial matrix"/>
    <property type="evidence" value="ECO:0007669"/>
    <property type="project" value="UniProtKB-SubCell"/>
</dbReference>
<keyword evidence="4" id="KW-0143">Chaperone</keyword>
<evidence type="ECO:0000256" key="4">
    <source>
        <dbReference type="ARBA" id="ARBA00023186"/>
    </source>
</evidence>
<organism evidence="6">
    <name type="scientific">Capitella teleta</name>
    <name type="common">Polychaete worm</name>
    <dbReference type="NCBI Taxonomy" id="283909"/>
    <lineage>
        <taxon>Eukaryota</taxon>
        <taxon>Metazoa</taxon>
        <taxon>Spiralia</taxon>
        <taxon>Lophotrochozoa</taxon>
        <taxon>Annelida</taxon>
        <taxon>Polychaeta</taxon>
        <taxon>Sedentaria</taxon>
        <taxon>Scolecida</taxon>
        <taxon>Capitellidae</taxon>
        <taxon>Capitella</taxon>
    </lineage>
</organism>